<evidence type="ECO:0000256" key="2">
    <source>
        <dbReference type="SAM" id="MobiDB-lite"/>
    </source>
</evidence>
<accession>A0AAD3TY54</accession>
<dbReference type="InterPro" id="IPR001498">
    <property type="entry name" value="Impact_N"/>
</dbReference>
<dbReference type="Gene3D" id="3.30.230.30">
    <property type="entry name" value="Impact, N-terminal domain"/>
    <property type="match status" value="1"/>
</dbReference>
<dbReference type="GO" id="GO:0006446">
    <property type="term" value="P:regulation of translational initiation"/>
    <property type="evidence" value="ECO:0007669"/>
    <property type="project" value="TreeGrafter"/>
</dbReference>
<dbReference type="GO" id="GO:0140469">
    <property type="term" value="P:GCN2-mediated signaling"/>
    <property type="evidence" value="ECO:0007669"/>
    <property type="project" value="TreeGrafter"/>
</dbReference>
<reference evidence="4" key="1">
    <citation type="journal article" date="2023" name="BMC Genomics">
        <title>Chromosome-level genome assemblies of Cutaneotrichosporon spp. (Trichosporonales, Basidiomycota) reveal imbalanced evolution between nucleotide sequences and chromosome synteny.</title>
        <authorList>
            <person name="Kobayashi Y."/>
            <person name="Kayamori A."/>
            <person name="Aoki K."/>
            <person name="Shiwa Y."/>
            <person name="Matsutani M."/>
            <person name="Fujita N."/>
            <person name="Sugita T."/>
            <person name="Iwasaki W."/>
            <person name="Tanaka N."/>
            <person name="Takashima M."/>
        </authorList>
    </citation>
    <scope>NUCLEOTIDE SEQUENCE</scope>
    <source>
        <strain evidence="4">HIS016</strain>
    </source>
</reference>
<comment type="similarity">
    <text evidence="1">Belongs to the IMPACT family.</text>
</comment>
<evidence type="ECO:0000256" key="1">
    <source>
        <dbReference type="ARBA" id="ARBA00007665"/>
    </source>
</evidence>
<reference evidence="4" key="2">
    <citation type="submission" date="2023-06" db="EMBL/GenBank/DDBJ databases">
        <authorList>
            <person name="Kobayashi Y."/>
            <person name="Kayamori A."/>
            <person name="Aoki K."/>
            <person name="Shiwa Y."/>
            <person name="Fujita N."/>
            <person name="Sugita T."/>
            <person name="Iwasaki W."/>
            <person name="Tanaka N."/>
            <person name="Takashima M."/>
        </authorList>
    </citation>
    <scope>NUCLEOTIDE SEQUENCE</scope>
    <source>
        <strain evidence="4">HIS016</strain>
    </source>
</reference>
<sequence length="159" mass="16838">MLRSLSTSARAARRAGLPPKLAAAHDRRPPPQVYASDTVVDRKSRFLGHAASVASLGDVAAVVDLLLADKRIARATHPAIYAYRIGTESGSDDGGEAQAGSRLLALLEQHRVDNAVVVVTRWYGGSQLGADRFRRINEAGRDAMKAAGLGTVGVPPCDR</sequence>
<dbReference type="PANTHER" id="PTHR16301">
    <property type="entry name" value="IMPACT-RELATED"/>
    <property type="match status" value="1"/>
</dbReference>
<dbReference type="InterPro" id="IPR036956">
    <property type="entry name" value="Impact_N_sf"/>
</dbReference>
<dbReference type="PANTHER" id="PTHR16301:SF25">
    <property type="entry name" value="PROTEIN IMPACT"/>
    <property type="match status" value="1"/>
</dbReference>
<evidence type="ECO:0000313" key="4">
    <source>
        <dbReference type="EMBL" id="GMK59042.1"/>
    </source>
</evidence>
<evidence type="ECO:0000259" key="3">
    <source>
        <dbReference type="Pfam" id="PF01205"/>
    </source>
</evidence>
<dbReference type="Proteomes" id="UP001222932">
    <property type="component" value="Unassembled WGS sequence"/>
</dbReference>
<feature type="domain" description="Impact N-terminal" evidence="3">
    <location>
        <begin position="42"/>
        <end position="143"/>
    </location>
</feature>
<dbReference type="PROSITE" id="PS00910">
    <property type="entry name" value="UPF0029"/>
    <property type="match status" value="1"/>
</dbReference>
<dbReference type="AlphaFoldDB" id="A0AAD3TY54"/>
<feature type="compositionally biased region" description="Low complexity" evidence="2">
    <location>
        <begin position="1"/>
        <end position="17"/>
    </location>
</feature>
<name>A0AAD3TY54_9TREE</name>
<evidence type="ECO:0000313" key="5">
    <source>
        <dbReference type="Proteomes" id="UP001222932"/>
    </source>
</evidence>
<dbReference type="SUPFAM" id="SSF54211">
    <property type="entry name" value="Ribosomal protein S5 domain 2-like"/>
    <property type="match status" value="1"/>
</dbReference>
<gene>
    <name evidence="4" type="ORF">CspeluHIS016_0700570</name>
</gene>
<dbReference type="GO" id="GO:0005737">
    <property type="term" value="C:cytoplasm"/>
    <property type="evidence" value="ECO:0007669"/>
    <property type="project" value="TreeGrafter"/>
</dbReference>
<feature type="region of interest" description="Disordered" evidence="2">
    <location>
        <begin position="1"/>
        <end position="33"/>
    </location>
</feature>
<dbReference type="InterPro" id="IPR020569">
    <property type="entry name" value="UPF0029_Impact_CS"/>
</dbReference>
<dbReference type="InterPro" id="IPR023582">
    <property type="entry name" value="Impact"/>
</dbReference>
<keyword evidence="5" id="KW-1185">Reference proteome</keyword>
<dbReference type="EMBL" id="BTCM01000007">
    <property type="protein sequence ID" value="GMK59042.1"/>
    <property type="molecule type" value="Genomic_DNA"/>
</dbReference>
<dbReference type="Pfam" id="PF01205">
    <property type="entry name" value="Impact_N"/>
    <property type="match status" value="1"/>
</dbReference>
<proteinExistence type="inferred from homology"/>
<organism evidence="4 5">
    <name type="scientific">Cutaneotrichosporon spelunceum</name>
    <dbReference type="NCBI Taxonomy" id="1672016"/>
    <lineage>
        <taxon>Eukaryota</taxon>
        <taxon>Fungi</taxon>
        <taxon>Dikarya</taxon>
        <taxon>Basidiomycota</taxon>
        <taxon>Agaricomycotina</taxon>
        <taxon>Tremellomycetes</taxon>
        <taxon>Trichosporonales</taxon>
        <taxon>Trichosporonaceae</taxon>
        <taxon>Cutaneotrichosporon</taxon>
    </lineage>
</organism>
<protein>
    <recommendedName>
        <fullName evidence="3">Impact N-terminal domain-containing protein</fullName>
    </recommendedName>
</protein>
<dbReference type="InterPro" id="IPR020568">
    <property type="entry name" value="Ribosomal_Su5_D2-typ_SF"/>
</dbReference>
<comment type="caution">
    <text evidence="4">The sequence shown here is derived from an EMBL/GenBank/DDBJ whole genome shotgun (WGS) entry which is preliminary data.</text>
</comment>